<dbReference type="PANTHER" id="PTHR33116:SF84">
    <property type="entry name" value="RNA-DIRECTED DNA POLYMERASE"/>
    <property type="match status" value="1"/>
</dbReference>
<dbReference type="PANTHER" id="PTHR33116">
    <property type="entry name" value="REVERSE TRANSCRIPTASE ZINC-BINDING DOMAIN-CONTAINING PROTEIN-RELATED-RELATED"/>
    <property type="match status" value="1"/>
</dbReference>
<dbReference type="InParanoid" id="A0A1Q3DKK4"/>
<comment type="caution">
    <text evidence="2">The sequence shown here is derived from an EMBL/GenBank/DDBJ whole genome shotgun (WGS) entry which is preliminary data.</text>
</comment>
<keyword evidence="3" id="KW-1185">Reference proteome</keyword>
<dbReference type="Proteomes" id="UP000187406">
    <property type="component" value="Unassembled WGS sequence"/>
</dbReference>
<evidence type="ECO:0000313" key="2">
    <source>
        <dbReference type="EMBL" id="GAV93076.1"/>
    </source>
</evidence>
<reference evidence="3" key="1">
    <citation type="submission" date="2016-04" db="EMBL/GenBank/DDBJ databases">
        <title>Cephalotus genome sequencing.</title>
        <authorList>
            <person name="Fukushima K."/>
            <person name="Hasebe M."/>
            <person name="Fang X."/>
        </authorList>
    </citation>
    <scope>NUCLEOTIDE SEQUENCE [LARGE SCALE GENOMIC DNA]</scope>
    <source>
        <strain evidence="3">cv. St1</strain>
    </source>
</reference>
<dbReference type="EMBL" id="BDDD01014418">
    <property type="protein sequence ID" value="GAV93076.1"/>
    <property type="molecule type" value="Genomic_DNA"/>
</dbReference>
<proteinExistence type="predicted"/>
<evidence type="ECO:0000313" key="3">
    <source>
        <dbReference type="Proteomes" id="UP000187406"/>
    </source>
</evidence>
<gene>
    <name evidence="2" type="ORF">CFOL_v3_36454</name>
</gene>
<feature type="domain" description="Reverse transcriptase zinc-binding" evidence="1">
    <location>
        <begin position="153"/>
        <end position="237"/>
    </location>
</feature>
<sequence>MKTWNQALLLKQIWNLLTDHSLWVQWCKKYLIRKHSFWNLPSAGYHSWSWRQILLLRNVALQHLVYVCGKGDSFSLWYDPWFHGNSIHALYGHRVIYDAGMQGTELVQSVIANGQWNWPVNSPQLLDIHQRVQDIPISSAMDQIFWERQGKLFSSKAAWSSIRVPAPAVGWARMVWHHTRIPKQAFYLWLSILGALKTRDKLFLLGIVPSACCSFNCGEDESIAHLFFACPFSQSTWKAVLGMCNIYRQPLPWQQEIQWMEGHARGKKFPQTLRKLAFGATVYHIWMERNRRSFKNRFLPQGKIIQKIQGEVAAKLLSIEPAMAQIDENHHSLGCNWGMFG</sequence>
<dbReference type="Pfam" id="PF13966">
    <property type="entry name" value="zf-RVT"/>
    <property type="match status" value="1"/>
</dbReference>
<name>A0A1Q3DKK4_CEPFO</name>
<dbReference type="AlphaFoldDB" id="A0A1Q3DKK4"/>
<protein>
    <submittedName>
        <fullName evidence="2">Zf-RVT domain-containing protein</fullName>
    </submittedName>
</protein>
<dbReference type="OrthoDB" id="1622315at2759"/>
<dbReference type="InterPro" id="IPR026960">
    <property type="entry name" value="RVT-Znf"/>
</dbReference>
<organism evidence="2 3">
    <name type="scientific">Cephalotus follicularis</name>
    <name type="common">Albany pitcher plant</name>
    <dbReference type="NCBI Taxonomy" id="3775"/>
    <lineage>
        <taxon>Eukaryota</taxon>
        <taxon>Viridiplantae</taxon>
        <taxon>Streptophyta</taxon>
        <taxon>Embryophyta</taxon>
        <taxon>Tracheophyta</taxon>
        <taxon>Spermatophyta</taxon>
        <taxon>Magnoliopsida</taxon>
        <taxon>eudicotyledons</taxon>
        <taxon>Gunneridae</taxon>
        <taxon>Pentapetalae</taxon>
        <taxon>rosids</taxon>
        <taxon>fabids</taxon>
        <taxon>Oxalidales</taxon>
        <taxon>Cephalotaceae</taxon>
        <taxon>Cephalotus</taxon>
    </lineage>
</organism>
<accession>A0A1Q3DKK4</accession>
<evidence type="ECO:0000259" key="1">
    <source>
        <dbReference type="Pfam" id="PF13966"/>
    </source>
</evidence>